<evidence type="ECO:0000313" key="1">
    <source>
        <dbReference type="EMBL" id="VDK56201.1"/>
    </source>
</evidence>
<sequence length="375" mass="43064">MSISLANVCPLLKKVATRWLENCHEGVDTLEGKVVARKLFGDRVVAFPFKLLQYVDPLKEEEIARIMVFYALSHHMSFVLRTKDDGEEYVRYLMKIPAKRRDNFAVLHAHSLPGELKRYSGKELSLRLFFHRCVCEHLTSLYKDPEKVAVLYQILRKLLPTFQELVELTESFIADKLKSDEESACDEFSVRQLCLMMRLVDHSSDEAKELWRRLLYQMAANPDVYPSRDLVDFAVREVIEQLDRPTGSYQKTIVWAADTAAKFLQCEVAEENSQREEEQRISALTSTCSIAAATRAATIIHAVLAEGIIDQFPDEYDYLFIIMTGRLSNADSIECRSLCVRMIGLASCLDEHIMKDHVSTVHRFLKDDVCEVKVK</sequence>
<keyword evidence="2" id="KW-1185">Reference proteome</keyword>
<proteinExistence type="predicted"/>
<protein>
    <submittedName>
        <fullName evidence="1">Uncharacterized protein</fullName>
    </submittedName>
</protein>
<organism evidence="1 2">
    <name type="scientific">Cylicostephanus goldi</name>
    <name type="common">Nematode worm</name>
    <dbReference type="NCBI Taxonomy" id="71465"/>
    <lineage>
        <taxon>Eukaryota</taxon>
        <taxon>Metazoa</taxon>
        <taxon>Ecdysozoa</taxon>
        <taxon>Nematoda</taxon>
        <taxon>Chromadorea</taxon>
        <taxon>Rhabditida</taxon>
        <taxon>Rhabditina</taxon>
        <taxon>Rhabditomorpha</taxon>
        <taxon>Strongyloidea</taxon>
        <taxon>Strongylidae</taxon>
        <taxon>Cylicostephanus</taxon>
    </lineage>
</organism>
<dbReference type="OrthoDB" id="5802069at2759"/>
<name>A0A3P6SQV5_CYLGO</name>
<dbReference type="Proteomes" id="UP000271889">
    <property type="component" value="Unassembled WGS sequence"/>
</dbReference>
<reference evidence="1 2" key="1">
    <citation type="submission" date="2018-11" db="EMBL/GenBank/DDBJ databases">
        <authorList>
            <consortium name="Pathogen Informatics"/>
        </authorList>
    </citation>
    <scope>NUCLEOTIDE SEQUENCE [LARGE SCALE GENOMIC DNA]</scope>
</reference>
<evidence type="ECO:0000313" key="2">
    <source>
        <dbReference type="Proteomes" id="UP000271889"/>
    </source>
</evidence>
<accession>A0A3P6SQV5</accession>
<dbReference type="AlphaFoldDB" id="A0A3P6SQV5"/>
<gene>
    <name evidence="1" type="ORF">CGOC_LOCUS3560</name>
</gene>
<dbReference type="EMBL" id="UYRV01009062">
    <property type="protein sequence ID" value="VDK56201.1"/>
    <property type="molecule type" value="Genomic_DNA"/>
</dbReference>